<dbReference type="Proteomes" id="UP001269081">
    <property type="component" value="Unassembled WGS sequence"/>
</dbReference>
<dbReference type="EMBL" id="JAVDWQ010000017">
    <property type="protein sequence ID" value="MDR7211997.1"/>
    <property type="molecule type" value="Genomic_DNA"/>
</dbReference>
<sequence>MPKFALSNIEAINGKQTFNQLEVNDQKQLDIFETELKDTTYISEFGTLLTYMEYVANNRTLPHTKFKDITPQKQKVKEYEFKSKHLRIYAIQQMNGKIIVLCGFKNNQKEDINKFRSLKKLYLESLIQKKK</sequence>
<evidence type="ECO:0000313" key="2">
    <source>
        <dbReference type="Proteomes" id="UP001269081"/>
    </source>
</evidence>
<keyword evidence="2" id="KW-1185">Reference proteome</keyword>
<organism evidence="1 2">
    <name type="scientific">Flavobacterium piscis</name>
    <dbReference type="NCBI Taxonomy" id="1114874"/>
    <lineage>
        <taxon>Bacteria</taxon>
        <taxon>Pseudomonadati</taxon>
        <taxon>Bacteroidota</taxon>
        <taxon>Flavobacteriia</taxon>
        <taxon>Flavobacteriales</taxon>
        <taxon>Flavobacteriaceae</taxon>
        <taxon>Flavobacterium</taxon>
    </lineage>
</organism>
<comment type="caution">
    <text evidence="1">The sequence shown here is derived from an EMBL/GenBank/DDBJ whole genome shotgun (WGS) entry which is preliminary data.</text>
</comment>
<gene>
    <name evidence="1" type="ORF">J2W48_003954</name>
</gene>
<reference evidence="1 2" key="1">
    <citation type="submission" date="2023-07" db="EMBL/GenBank/DDBJ databases">
        <title>Sorghum-associated microbial communities from plants grown in Nebraska, USA.</title>
        <authorList>
            <person name="Schachtman D."/>
        </authorList>
    </citation>
    <scope>NUCLEOTIDE SEQUENCE [LARGE SCALE GENOMIC DNA]</scope>
    <source>
        <strain evidence="1 2">4129</strain>
    </source>
</reference>
<name>A0ABU1YCN3_9FLAO</name>
<proteinExistence type="predicted"/>
<dbReference type="RefSeq" id="WP_310283426.1">
    <property type="nucleotide sequence ID" value="NZ_JAVDWQ010000017.1"/>
</dbReference>
<accession>A0ABU1YCN3</accession>
<evidence type="ECO:0000313" key="1">
    <source>
        <dbReference type="EMBL" id="MDR7211997.1"/>
    </source>
</evidence>
<protein>
    <submittedName>
        <fullName evidence="1">Component of toxin-antitoxin plasmid stabilization module</fullName>
    </submittedName>
</protein>